<dbReference type="InterPro" id="IPR000219">
    <property type="entry name" value="DH_dom"/>
</dbReference>
<dbReference type="GO" id="GO:0005085">
    <property type="term" value="F:guanyl-nucleotide exchange factor activity"/>
    <property type="evidence" value="ECO:0007669"/>
    <property type="project" value="UniProtKB-KW"/>
</dbReference>
<dbReference type="InParanoid" id="A0A673ZM27"/>
<feature type="region of interest" description="Disordered" evidence="6">
    <location>
        <begin position="1764"/>
        <end position="1799"/>
    </location>
</feature>
<dbReference type="GeneTree" id="ENSGT00940000160622"/>
<evidence type="ECO:0000256" key="3">
    <source>
        <dbReference type="ARBA" id="ARBA00022490"/>
    </source>
</evidence>
<feature type="compositionally biased region" description="Low complexity" evidence="6">
    <location>
        <begin position="925"/>
        <end position="982"/>
    </location>
</feature>
<feature type="compositionally biased region" description="Low complexity" evidence="6">
    <location>
        <begin position="1010"/>
        <end position="1024"/>
    </location>
</feature>
<dbReference type="SMART" id="SM00326">
    <property type="entry name" value="SH3"/>
    <property type="match status" value="1"/>
</dbReference>
<name>A0A673ZM27_SALTR</name>
<feature type="region of interest" description="Disordered" evidence="6">
    <location>
        <begin position="276"/>
        <end position="305"/>
    </location>
</feature>
<feature type="region of interest" description="Disordered" evidence="6">
    <location>
        <begin position="2480"/>
        <end position="2509"/>
    </location>
</feature>
<dbReference type="InterPro" id="IPR055251">
    <property type="entry name" value="SOS1_NGEF_PH"/>
</dbReference>
<sequence>MGAVLSWVIASLYTVVVETAVIVGLGSTQEALEDSEGLQNTGRLQLEVEEGDLGPGDPQDWSQDEARKWSGGGSDITSSEEYFNSYSWNSDTLCDTLWELSADSSEDSLSAVLGVEDVHTAWKNSSFHTAGHCRARHTAERSQHNHSTESTETHVCRPSTEKQPSTDTAHSQRCNTEITNTYINTEKYSIEIHNQQHSTEKLTEKKRHKRSTETETQHSTEKVSTEVYVTQSTGNQKTLIHQTESHRQNCPAGHQLDISQSTETFTQSSTEKWCTALPNTGKTGKESTALPNTGKTGKESTGLPNTGICNQHSMDIQHIDLLSTLHSMEKHNSQIHSSHLEQVSLASQNTSSTDRQVAHNQHIAETHCIDTNNTTETHCIDTHNTAKPDTHCRLSHTTAKPDTHCRLSHTTAKPDTHCRLTHTTAKPDTHCRLTHNMCMDTQHTERSPPTTEPERSSPPTTEPERSSPPTTETERSSPPTTETERSSPPTTETERSSPPTTETERSSPPTTERSSPPTTETERSSPPTTETERSSPPTTETERSSPPTTETERSSPPSTETERSSPPTTETERSSPPTTETERSSPPTTETERSSPPTTETESSSPPTTEPERSSPPTTETERSSPPTTEAERSSPPTTETERSSPPTTETERSSPPTTETERSSPPTTEAERSSPPTTETERSSPPTTERSSPPTTERSSPPTTERSSPPTTETERSSPPTTETERSSPPTTERSSPPTTETERSSPPTTEPERSSPPTTETERSSPPTTETERSSPPTTETERSSPPTTETERSSPPTTETERSSPPTTETERSSPPTTETESSPPTTEAERSSPPTTEAERSSPPTTEAERSSPPTTEAERSSPPTTEAERSSPPTTEAERSSPPTTEAERSSPPTTEAERSSPPTTEAERSSPPTTEAERSSPPTTERSSPPTTERSSPPTTERSSPPTTETERSSPPTTETERSSPPTTETERSSPPTTEPERSSPPTTEPERSSPPTTEPERSSPPTTETERSSPPTTVKYNPAPHSLETTGKVHSASPCVGIPNGPVTKTQPQAFLSAKETHGETCGSCAHCQEEHKVCVTTRNSAEPPEPSGTEETVNGICSIMSSVEAGHPFEEGLTVEVGLSPLLDTRGPIPVSNILSPDLSLSPSQNRKGINQLETQLASPVPAPGLGGEGITEIRTQSVSSRPLKKDAVQTQGLIPELQDQGGSSTETPRDSEHSPGESTRDEGWLGEGYTSVELQPASAHPQSDTVGWNEECLAPHPHSLPHIDWPPPSDRSGSEDSEHSQLLSKTSTSEDRTGPTHSLSGVREEEEEEKEEEDCNVYSQQKQAVESTSCPESAQPNTVITAEFSDHTDSDHVWLSSTEETEDAIFPYSPTGVFIEITSDLYVDLCTQGVSSDIGQGSTQPTETEPLQGDSTEPPALDQEAVPLRRIEITVGADFPVTIGTDSRVTIGTDSPVIVGTDSHVTVGTDSPVIVGTDSPVIVGTDSPVTVGTDSPVIVGTDSPVTVATDSPVTVGTDSPVTVGTDSPVTVGTDSPVTVGTDSPVTVGTDSPVTVGTDSPVIVGTDSPVCKEQVHRCRDHLEIHHRIPEPPSPCPVPPSILSLSSLSDSNNHTKASERLWSGSLSTRGQVPEQWSSEVEIKVAHQSRSNECGDKTNVESHSLTEPATFTSNLLGETNETLDSALEDHPEDSEKFLSLVDYHPYWCSDNSAVSWLEGECHFSLAEMEELERLQREGYGDTPNQNHTDWRGDISNHTDTTDWRGDISNHTDTTDWRGGISNHTDTTDWRGDLSNHTDTTGCREANCVANSPTGLSEPLSSYLETGSLLLDSAEKKGQQPIPHQSPKPPWDRDRQECSNSPEALGLEDSFFTEEDSSYSSYRQTSSHPDLLQQDCGVRIVRYPYPDVSLNLLSLSSLETILEADPDHSLDNSGTVEDETGDEEDEEWRKIVRIRPTEEDRGTVLLSGDIIISYVPTFSPSSCRPEDLSSIESSEHQLVLSTFDPDDPRVMTLPHERDASGSERCSSPTSTSVSYDFDTTSINSEEMEESILPVSGGNANLHKPMKSKSKGGRAGCSKSSKFSVFAKMPSFRKKNSLKNTKMDSSSRDSPDLGLGRELRGGHRGQGGDTSDDDSVFLTVQQAFSSGPVGCYETEEEDYSFVPSTPRSSHVRLLFREGPSSPDSTLTSQPGGLRHDHTRAPEGLHSYKRSKSSDSPNLRMRFAQAQKSLSSLFESRSMDKENEEEQGSVETGSEGKVGRAKQSLRRLRAKEAELVRRTLSVPVGDGVEGENGGGLRTPRQIHSDYASRSASGSALSVPGSPSSLRALNLTDPLTKRGLQDSHSVAEADTPQGCKLDGQRRKGKVPPNGLSINLSDSGPPYSQDSEAPPANESSPLSPMSPTSLAALANPLSWSPGGAYESTASSMAATPDTPVRPMSPKPHSPRSAAQHRAICYPPTASGRASVLSLLLMGQSASVEGLSDPPEKPKTLKPRAGPLGSSSLSPLEDSEVDSLLTPMFFKQFETSQDGCRPSSQAGGGGKRLAELKTPGSGPDTTALTIRPPLGHRPDRDPRRHHCCSDDLWIEEETRRKRKLAQMKRGSLGQLSPHCAEELDKSHAPVSLSTMEAFSGMLLKTHCFSQSTPIGLDCLGWRRRISYPSVIVPDGGGEKTGLGLGDDLGSDEDLYEEFRSSRHHFGHPGGGGEQLAINELISDGSCVYAEALWDHVTMDDQELGFKAGDVIEVVDATNKEWWWGRILDSEGWFPASFVRLRVNQDEPMEEYLAQLEEAGAGENDQPGVGLFLGPGLPCKEQMRANVINEIMITERDYIKHLKDICEGYIKQCRKRIDMFTEEQLLCIFGNIEDIYRFQKRFLKGLEKRFNKEQPHLSEIGSCFLEHQTGFQIYSEYCNNHPNACVQLSRRMKTNKYVFFFEACRLLQKMIDISLDGFLLTPVQKICKYPLQLAELLKYTNPQHRDYKDVEAALNAMKNVARLINERKRRLENIDKIAQWQRSIEDWEGEDILSRSSDLIFSGELTKISQPQAKSQQRMFFLFDHQMVHCKKDLLRRDMLYYKGRMDMDQMEVVDVEDGKEKDFNVSVKNALKLRSLAGDEVHLLCAKKPEQKQRWLRAFQDERRQVQHDRETGFSITEVQKKQAMLNACKSHPAGKPKAVTRPYCDFLLRQKQPSLPSSVPQQQVFMLAEPKRKATTFWQNIGRLTPFKK</sequence>
<feature type="compositionally biased region" description="Basic and acidic residues" evidence="6">
    <location>
        <begin position="2105"/>
        <end position="2125"/>
    </location>
</feature>
<dbReference type="PANTHER" id="PTHR47544">
    <property type="entry name" value="RHO GUANINE NUCLEOTIDE EXCHANGE FACTOR 4"/>
    <property type="match status" value="1"/>
</dbReference>
<dbReference type="PANTHER" id="PTHR47544:SF3">
    <property type="entry name" value="RHO GUANINE NUCLEOTIDE EXCHANGE FACTOR 4 ISOFORM X1"/>
    <property type="match status" value="1"/>
</dbReference>
<dbReference type="SUPFAM" id="SSF48065">
    <property type="entry name" value="DBL homology domain (DH-domain)"/>
    <property type="match status" value="1"/>
</dbReference>
<feature type="region of interest" description="Disordered" evidence="6">
    <location>
        <begin position="2424"/>
        <end position="2452"/>
    </location>
</feature>
<evidence type="ECO:0000259" key="8">
    <source>
        <dbReference type="PROSITE" id="PS50002"/>
    </source>
</evidence>
<evidence type="ECO:0000313" key="11">
    <source>
        <dbReference type="Ensembl" id="ENSSTUP00000047201.1"/>
    </source>
</evidence>
<dbReference type="SUPFAM" id="SSF50729">
    <property type="entry name" value="PH domain-like"/>
    <property type="match status" value="1"/>
</dbReference>
<feature type="compositionally biased region" description="Polar residues" evidence="6">
    <location>
        <begin position="2373"/>
        <end position="2388"/>
    </location>
</feature>
<dbReference type="CDD" id="cd11973">
    <property type="entry name" value="SH3_ASEF"/>
    <property type="match status" value="1"/>
</dbReference>
<reference evidence="11" key="2">
    <citation type="submission" date="2025-09" db="UniProtKB">
        <authorList>
            <consortium name="Ensembl"/>
        </authorList>
    </citation>
    <scope>IDENTIFICATION</scope>
</reference>
<protein>
    <submittedName>
        <fullName evidence="11">Rho guanine nucleotide exchange factor 4-like</fullName>
    </submittedName>
</protein>
<dbReference type="SMART" id="SM00233">
    <property type="entry name" value="PH"/>
    <property type="match status" value="1"/>
</dbReference>
<evidence type="ECO:0000256" key="6">
    <source>
        <dbReference type="SAM" id="MobiDB-lite"/>
    </source>
</evidence>
<feature type="region of interest" description="Disordered" evidence="6">
    <location>
        <begin position="194"/>
        <end position="226"/>
    </location>
</feature>
<feature type="region of interest" description="Disordered" evidence="6">
    <location>
        <begin position="2309"/>
        <end position="2406"/>
    </location>
</feature>
<reference evidence="11" key="1">
    <citation type="submission" date="2025-08" db="UniProtKB">
        <authorList>
            <consortium name="Ensembl"/>
        </authorList>
    </citation>
    <scope>IDENTIFICATION</scope>
</reference>
<feature type="region of interest" description="Disordered" evidence="6">
    <location>
        <begin position="2527"/>
        <end position="2578"/>
    </location>
</feature>
<evidence type="ECO:0000259" key="10">
    <source>
        <dbReference type="PROSITE" id="PS50010"/>
    </source>
</evidence>
<dbReference type="PROSITE" id="PS50010">
    <property type="entry name" value="DH_2"/>
    <property type="match status" value="1"/>
</dbReference>
<dbReference type="InterPro" id="IPR035899">
    <property type="entry name" value="DBL_dom_sf"/>
</dbReference>
<feature type="domain" description="SH3" evidence="8">
    <location>
        <begin position="2716"/>
        <end position="2775"/>
    </location>
</feature>
<comment type="subcellular location">
    <subcellularLocation>
        <location evidence="1">Cytoplasm</location>
    </subcellularLocation>
</comment>
<feature type="compositionally biased region" description="Low complexity" evidence="6">
    <location>
        <begin position="467"/>
        <end position="607"/>
    </location>
</feature>
<feature type="region of interest" description="Disordered" evidence="6">
    <location>
        <begin position="133"/>
        <end position="173"/>
    </location>
</feature>
<feature type="region of interest" description="Disordered" evidence="6">
    <location>
        <begin position="1840"/>
        <end position="1874"/>
    </location>
</feature>
<dbReference type="InterPro" id="IPR011993">
    <property type="entry name" value="PH-like_dom_sf"/>
</dbReference>
<dbReference type="GO" id="GO:0035556">
    <property type="term" value="P:intracellular signal transduction"/>
    <property type="evidence" value="ECO:0007669"/>
    <property type="project" value="InterPro"/>
</dbReference>
<dbReference type="Gene3D" id="2.30.30.40">
    <property type="entry name" value="SH3 Domains"/>
    <property type="match status" value="1"/>
</dbReference>
<dbReference type="CDD" id="cd00160">
    <property type="entry name" value="RhoGEF"/>
    <property type="match status" value="1"/>
</dbReference>
<dbReference type="Pfam" id="PF00621">
    <property type="entry name" value="RhoGEF"/>
    <property type="match status" value="1"/>
</dbReference>
<dbReference type="CDD" id="cd01224">
    <property type="entry name" value="PH_Collybistin_ASEF"/>
    <property type="match status" value="1"/>
</dbReference>
<feature type="region of interest" description="Disordered" evidence="6">
    <location>
        <begin position="441"/>
        <end position="1044"/>
    </location>
</feature>
<feature type="chain" id="PRO_5025333670" evidence="7">
    <location>
        <begin position="20"/>
        <end position="3222"/>
    </location>
</feature>
<dbReference type="InterPro" id="IPR036028">
    <property type="entry name" value="SH3-like_dom_sf"/>
</dbReference>
<dbReference type="Pfam" id="PF22697">
    <property type="entry name" value="SOS1_NGEF_PH"/>
    <property type="match status" value="1"/>
</dbReference>
<feature type="compositionally biased region" description="Basic and acidic residues" evidence="6">
    <location>
        <begin position="2197"/>
        <end position="2206"/>
    </location>
</feature>
<feature type="region of interest" description="Disordered" evidence="6">
    <location>
        <begin position="2019"/>
        <end position="2039"/>
    </location>
</feature>
<keyword evidence="4" id="KW-0344">Guanine-nucleotide releasing factor</keyword>
<dbReference type="PROSITE" id="PS00741">
    <property type="entry name" value="DH_1"/>
    <property type="match status" value="1"/>
</dbReference>
<dbReference type="Ensembl" id="ENSSTUT00000049232.1">
    <property type="protein sequence ID" value="ENSSTUP00000047201.1"/>
    <property type="gene ID" value="ENSSTUG00000019834.1"/>
</dbReference>
<gene>
    <name evidence="11" type="primary">LOC115195364</name>
</gene>
<feature type="compositionally biased region" description="Acidic residues" evidence="6">
    <location>
        <begin position="1941"/>
        <end position="1950"/>
    </location>
</feature>
<feature type="domain" description="DH" evidence="10">
    <location>
        <begin position="2814"/>
        <end position="2998"/>
    </location>
</feature>
<feature type="compositionally biased region" description="Polar residues" evidence="6">
    <location>
        <begin position="1330"/>
        <end position="1347"/>
    </location>
</feature>
<dbReference type="InterPro" id="IPR001331">
    <property type="entry name" value="GDS_CDC24_CS"/>
</dbReference>
<dbReference type="PROSITE" id="PS50003">
    <property type="entry name" value="PH_DOMAIN"/>
    <property type="match status" value="1"/>
</dbReference>
<evidence type="ECO:0000313" key="12">
    <source>
        <dbReference type="Proteomes" id="UP000472277"/>
    </source>
</evidence>
<keyword evidence="2 5" id="KW-0728">SH3 domain</keyword>
<feature type="signal peptide" evidence="7">
    <location>
        <begin position="1"/>
        <end position="19"/>
    </location>
</feature>
<feature type="compositionally biased region" description="Low complexity" evidence="6">
    <location>
        <begin position="615"/>
        <end position="749"/>
    </location>
</feature>
<proteinExistence type="predicted"/>
<keyword evidence="12" id="KW-1185">Reference proteome</keyword>
<feature type="domain" description="PH" evidence="9">
    <location>
        <begin position="3029"/>
        <end position="3136"/>
    </location>
</feature>
<feature type="compositionally biased region" description="Polar residues" evidence="6">
    <location>
        <begin position="2185"/>
        <end position="2194"/>
    </location>
</feature>
<dbReference type="Gene3D" id="1.20.900.10">
    <property type="entry name" value="Dbl homology (DH) domain"/>
    <property type="match status" value="1"/>
</dbReference>
<feature type="region of interest" description="Disordered" evidence="6">
    <location>
        <begin position="2059"/>
        <end position="2083"/>
    </location>
</feature>
<feature type="compositionally biased region" description="Polar residues" evidence="6">
    <location>
        <begin position="2028"/>
        <end position="2039"/>
    </location>
</feature>
<dbReference type="InterPro" id="IPR001849">
    <property type="entry name" value="PH_domain"/>
</dbReference>
<dbReference type="Pfam" id="PF00018">
    <property type="entry name" value="SH3_1"/>
    <property type="match status" value="1"/>
</dbReference>
<dbReference type="SMART" id="SM00325">
    <property type="entry name" value="RhoGEF"/>
    <property type="match status" value="1"/>
</dbReference>
<keyword evidence="3" id="KW-0963">Cytoplasm</keyword>
<feature type="region of interest" description="Disordered" evidence="6">
    <location>
        <begin position="1405"/>
        <end position="1429"/>
    </location>
</feature>
<feature type="region of interest" description="Disordered" evidence="6">
    <location>
        <begin position="1525"/>
        <end position="1552"/>
    </location>
</feature>
<dbReference type="InterPro" id="IPR001452">
    <property type="entry name" value="SH3_domain"/>
</dbReference>
<dbReference type="GO" id="GO:0005737">
    <property type="term" value="C:cytoplasm"/>
    <property type="evidence" value="ECO:0007669"/>
    <property type="project" value="UniProtKB-SubCell"/>
</dbReference>
<feature type="compositionally biased region" description="Polar residues" evidence="6">
    <location>
        <begin position="2310"/>
        <end position="2329"/>
    </location>
</feature>
<feature type="compositionally biased region" description="Polar residues" evidence="6">
    <location>
        <begin position="1405"/>
        <end position="1424"/>
    </location>
</feature>
<dbReference type="Proteomes" id="UP000472277">
    <property type="component" value="Chromosome 6"/>
</dbReference>
<keyword evidence="7" id="KW-0732">Signal</keyword>
<evidence type="ECO:0000256" key="5">
    <source>
        <dbReference type="PROSITE-ProRule" id="PRU00192"/>
    </source>
</evidence>
<feature type="compositionally biased region" description="Basic and acidic residues" evidence="6">
    <location>
        <begin position="137"/>
        <end position="155"/>
    </location>
</feature>
<feature type="compositionally biased region" description="Low complexity" evidence="6">
    <location>
        <begin position="2396"/>
        <end position="2406"/>
    </location>
</feature>
<evidence type="ECO:0000256" key="4">
    <source>
        <dbReference type="ARBA" id="ARBA00022658"/>
    </source>
</evidence>
<feature type="compositionally biased region" description="Low complexity" evidence="6">
    <location>
        <begin position="2498"/>
        <end position="2508"/>
    </location>
</feature>
<feature type="compositionally biased region" description="Basic and acidic residues" evidence="6">
    <location>
        <begin position="211"/>
        <end position="224"/>
    </location>
</feature>
<feature type="region of interest" description="Disordered" evidence="6">
    <location>
        <begin position="50"/>
        <end position="73"/>
    </location>
</feature>
<evidence type="ECO:0000256" key="2">
    <source>
        <dbReference type="ARBA" id="ARBA00022443"/>
    </source>
</evidence>
<evidence type="ECO:0000259" key="9">
    <source>
        <dbReference type="PROSITE" id="PS50003"/>
    </source>
</evidence>
<feature type="compositionally biased region" description="Acidic residues" evidence="6">
    <location>
        <begin position="1317"/>
        <end position="1328"/>
    </location>
</feature>
<feature type="region of interest" description="Disordered" evidence="6">
    <location>
        <begin position="1931"/>
        <end position="1950"/>
    </location>
</feature>
<feature type="region of interest" description="Disordered" evidence="6">
    <location>
        <begin position="2179"/>
        <end position="2221"/>
    </location>
</feature>
<feature type="compositionally biased region" description="Basic and acidic residues" evidence="6">
    <location>
        <begin position="2337"/>
        <end position="2349"/>
    </location>
</feature>
<feature type="compositionally biased region" description="Basic and acidic residues" evidence="6">
    <location>
        <begin position="1764"/>
        <end position="1781"/>
    </location>
</feature>
<dbReference type="PROSITE" id="PS50002">
    <property type="entry name" value="SH3"/>
    <property type="match status" value="1"/>
</dbReference>
<feature type="compositionally biased region" description="Basic and acidic residues" evidence="6">
    <location>
        <begin position="1220"/>
        <end position="1236"/>
    </location>
</feature>
<feature type="compositionally biased region" description="Polar residues" evidence="6">
    <location>
        <begin position="161"/>
        <end position="173"/>
    </location>
</feature>
<feature type="region of interest" description="Disordered" evidence="6">
    <location>
        <begin position="2098"/>
        <end position="2138"/>
    </location>
</feature>
<feature type="region of interest" description="Disordered" evidence="6">
    <location>
        <begin position="2238"/>
        <end position="2268"/>
    </location>
</feature>
<dbReference type="Gene3D" id="2.30.29.30">
    <property type="entry name" value="Pleckstrin-homology domain (PH domain)/Phosphotyrosine-binding domain (PTB)"/>
    <property type="match status" value="1"/>
</dbReference>
<evidence type="ECO:0000256" key="1">
    <source>
        <dbReference type="ARBA" id="ARBA00004496"/>
    </source>
</evidence>
<feature type="compositionally biased region" description="Low complexity" evidence="6">
    <location>
        <begin position="757"/>
        <end position="840"/>
    </location>
</feature>
<organism evidence="11 12">
    <name type="scientific">Salmo trutta</name>
    <name type="common">Brown trout</name>
    <dbReference type="NCBI Taxonomy" id="8032"/>
    <lineage>
        <taxon>Eukaryota</taxon>
        <taxon>Metazoa</taxon>
        <taxon>Chordata</taxon>
        <taxon>Craniata</taxon>
        <taxon>Vertebrata</taxon>
        <taxon>Euteleostomi</taxon>
        <taxon>Actinopterygii</taxon>
        <taxon>Neopterygii</taxon>
        <taxon>Teleostei</taxon>
        <taxon>Protacanthopterygii</taxon>
        <taxon>Salmoniformes</taxon>
        <taxon>Salmonidae</taxon>
        <taxon>Salmoninae</taxon>
        <taxon>Salmo</taxon>
    </lineage>
</organism>
<dbReference type="SUPFAM" id="SSF50044">
    <property type="entry name" value="SH3-domain"/>
    <property type="match status" value="1"/>
</dbReference>
<dbReference type="FunFam" id="1.20.900.10:FF:000002">
    <property type="entry name" value="Rho guanine nucleotide exchange factor 9"/>
    <property type="match status" value="1"/>
</dbReference>
<feature type="compositionally biased region" description="Polar residues" evidence="6">
    <location>
        <begin position="2527"/>
        <end position="2537"/>
    </location>
</feature>
<evidence type="ECO:0000256" key="7">
    <source>
        <dbReference type="SAM" id="SignalP"/>
    </source>
</evidence>
<feature type="region of interest" description="Disordered" evidence="6">
    <location>
        <begin position="1205"/>
        <end position="1347"/>
    </location>
</feature>
<accession>A0A673ZM27</accession>
<dbReference type="SUPFAM" id="SSF69349">
    <property type="entry name" value="Phage fibre proteins"/>
    <property type="match status" value="1"/>
</dbReference>